<keyword evidence="1" id="KW-0472">Membrane</keyword>
<organism evidence="2 3">
    <name type="scientific">Seongchinamella unica</name>
    <dbReference type="NCBI Taxonomy" id="2547392"/>
    <lineage>
        <taxon>Bacteria</taxon>
        <taxon>Pseudomonadati</taxon>
        <taxon>Pseudomonadota</taxon>
        <taxon>Gammaproteobacteria</taxon>
        <taxon>Cellvibrionales</taxon>
        <taxon>Halieaceae</taxon>
        <taxon>Seongchinamella</taxon>
    </lineage>
</organism>
<dbReference type="RefSeq" id="WP_133211298.1">
    <property type="nucleotide sequence ID" value="NZ_SMSE01000002.1"/>
</dbReference>
<name>A0A4R5LRN6_9GAMM</name>
<feature type="transmembrane region" description="Helical" evidence="1">
    <location>
        <begin position="93"/>
        <end position="112"/>
    </location>
</feature>
<dbReference type="EMBL" id="SMSE01000002">
    <property type="protein sequence ID" value="TDG13377.1"/>
    <property type="molecule type" value="Genomic_DNA"/>
</dbReference>
<keyword evidence="1" id="KW-0812">Transmembrane</keyword>
<comment type="caution">
    <text evidence="2">The sequence shown here is derived from an EMBL/GenBank/DDBJ whole genome shotgun (WGS) entry which is preliminary data.</text>
</comment>
<evidence type="ECO:0000313" key="2">
    <source>
        <dbReference type="EMBL" id="TDG13377.1"/>
    </source>
</evidence>
<accession>A0A4R5LRN6</accession>
<proteinExistence type="predicted"/>
<evidence type="ECO:0008006" key="4">
    <source>
        <dbReference type="Google" id="ProtNLM"/>
    </source>
</evidence>
<keyword evidence="1" id="KW-1133">Transmembrane helix</keyword>
<keyword evidence="3" id="KW-1185">Reference proteome</keyword>
<evidence type="ECO:0000313" key="3">
    <source>
        <dbReference type="Proteomes" id="UP000295554"/>
    </source>
</evidence>
<reference evidence="2 3" key="1">
    <citation type="submission" date="2019-03" db="EMBL/GenBank/DDBJ databases">
        <title>Seongchinamella monodicae gen. nov., sp. nov., a novel member of the Gammaproteobacteria isolated from a tidal mudflat of beach.</title>
        <authorList>
            <person name="Yang H.G."/>
            <person name="Kang J.W."/>
            <person name="Lee S.D."/>
        </authorList>
    </citation>
    <scope>NUCLEOTIDE SEQUENCE [LARGE SCALE GENOMIC DNA]</scope>
    <source>
        <strain evidence="2 3">GH4-78</strain>
    </source>
</reference>
<evidence type="ECO:0000256" key="1">
    <source>
        <dbReference type="SAM" id="Phobius"/>
    </source>
</evidence>
<dbReference type="OrthoDB" id="6196651at2"/>
<feature type="transmembrane region" description="Helical" evidence="1">
    <location>
        <begin position="132"/>
        <end position="150"/>
    </location>
</feature>
<dbReference type="Proteomes" id="UP000295554">
    <property type="component" value="Unassembled WGS sequence"/>
</dbReference>
<sequence>MLLSPIGIFHTVLGIAAMLAVGVLLVQDKRIRLQRPLARFYLGATVLTAASALVIFRHGGPNAAHGLAVLTIVAVLLGIAASRVSFLGGLQKYFVALCFSVTVLFHLLPTATEILTRFPMDAPMVGSLQDPLLLKTFAVITLLFFIMLALQMNWLRKQSV</sequence>
<dbReference type="AlphaFoldDB" id="A0A4R5LRN6"/>
<feature type="transmembrane region" description="Helical" evidence="1">
    <location>
        <begin position="38"/>
        <end position="56"/>
    </location>
</feature>
<feature type="transmembrane region" description="Helical" evidence="1">
    <location>
        <begin position="62"/>
        <end position="81"/>
    </location>
</feature>
<protein>
    <recommendedName>
        <fullName evidence="4">DUF2306 domain-containing protein</fullName>
    </recommendedName>
</protein>
<feature type="transmembrane region" description="Helical" evidence="1">
    <location>
        <begin position="6"/>
        <end position="26"/>
    </location>
</feature>
<gene>
    <name evidence="2" type="ORF">E2F43_07495</name>
</gene>